<feature type="transmembrane region" description="Helical" evidence="1">
    <location>
        <begin position="348"/>
        <end position="369"/>
    </location>
</feature>
<feature type="transmembrane region" description="Helical" evidence="1">
    <location>
        <begin position="288"/>
        <end position="309"/>
    </location>
</feature>
<feature type="transmembrane region" description="Helical" evidence="1">
    <location>
        <begin position="166"/>
        <end position="188"/>
    </location>
</feature>
<name>W6A916_9MOLU</name>
<organism evidence="2 3">
    <name type="scientific">Spiroplasma sabaudiense Ar-1343</name>
    <dbReference type="NCBI Taxonomy" id="1276257"/>
    <lineage>
        <taxon>Bacteria</taxon>
        <taxon>Bacillati</taxon>
        <taxon>Mycoplasmatota</taxon>
        <taxon>Mollicutes</taxon>
        <taxon>Entomoplasmatales</taxon>
        <taxon>Spiroplasmataceae</taxon>
        <taxon>Spiroplasma</taxon>
    </lineage>
</organism>
<feature type="transmembrane region" description="Helical" evidence="1">
    <location>
        <begin position="72"/>
        <end position="91"/>
    </location>
</feature>
<reference evidence="2 3" key="1">
    <citation type="journal article" date="2014" name="Genome Biol. Evol.">
        <title>Molecular evolution of the substrate utilization strategies and putative virulence factors in mosquito-associated Spiroplasma species.</title>
        <authorList>
            <person name="Chang T.H."/>
            <person name="Lo W.S."/>
            <person name="Ku C."/>
            <person name="Chen L.L."/>
            <person name="Kuo C.H."/>
        </authorList>
    </citation>
    <scope>NUCLEOTIDE SEQUENCE [LARGE SCALE GENOMIC DNA]</scope>
    <source>
        <strain evidence="2">Ar-1343</strain>
    </source>
</reference>
<dbReference type="eggNOG" id="ENOG5033XS2">
    <property type="taxonomic scope" value="Bacteria"/>
</dbReference>
<dbReference type="Proteomes" id="UP000019265">
    <property type="component" value="Chromosome"/>
</dbReference>
<protein>
    <recommendedName>
        <fullName evidence="4">Transmembrane protein</fullName>
    </recommendedName>
</protein>
<feature type="transmembrane region" description="Helical" evidence="1">
    <location>
        <begin position="376"/>
        <end position="394"/>
    </location>
</feature>
<dbReference type="EMBL" id="CP006934">
    <property type="protein sequence ID" value="AHI53638.1"/>
    <property type="molecule type" value="Genomic_DNA"/>
</dbReference>
<evidence type="ECO:0000313" key="3">
    <source>
        <dbReference type="Proteomes" id="UP000019265"/>
    </source>
</evidence>
<dbReference type="HOGENOM" id="CLU_041792_0_0_14"/>
<keyword evidence="3" id="KW-1185">Reference proteome</keyword>
<proteinExistence type="predicted"/>
<feature type="transmembrane region" description="Helical" evidence="1">
    <location>
        <begin position="38"/>
        <end position="60"/>
    </location>
</feature>
<dbReference type="NCBIfam" id="NF043061">
    <property type="entry name" value="MMSYN1_0325"/>
    <property type="match status" value="1"/>
</dbReference>
<feature type="transmembrane region" description="Helical" evidence="1">
    <location>
        <begin position="435"/>
        <end position="458"/>
    </location>
</feature>
<dbReference type="RefSeq" id="WP_025250774.1">
    <property type="nucleotide sequence ID" value="NZ_CP006934.1"/>
</dbReference>
<dbReference type="STRING" id="1276257.SSABA_v1c02260"/>
<evidence type="ECO:0000256" key="1">
    <source>
        <dbReference type="SAM" id="Phobius"/>
    </source>
</evidence>
<keyword evidence="1" id="KW-0472">Membrane</keyword>
<dbReference type="SUPFAM" id="SSF103473">
    <property type="entry name" value="MFS general substrate transporter"/>
    <property type="match status" value="1"/>
</dbReference>
<accession>W6A916</accession>
<dbReference type="InterPro" id="IPR036259">
    <property type="entry name" value="MFS_trans_sf"/>
</dbReference>
<dbReference type="PATRIC" id="fig|1276257.3.peg.232"/>
<feature type="transmembrane region" description="Helical" evidence="1">
    <location>
        <begin position="321"/>
        <end position="342"/>
    </location>
</feature>
<sequence length="496" mass="57032">MLNNWDLLILNPILIVFSLISIFFMLVKEKSSFKTKLIYLEIFAFWFGVGLIIGVITNYLQPNGIFKKSLPFAILLFFGINFMAIIFKPLATFITGKIKNRRLWFWIANITMLLSIIFLVINLKILDQINYLLLYLTLILTGFSLSANTIHYLIVNEQTYYRLNPIGSTITVCVVMLFGNYLASYLVSFSDLFYNKKIETIAIIIAIIMVSCSLGLSFIKKENKNLVGNFSIEIRNELGQFKIIYLVYLSFFTFMIMIISEISGGIFLEEYLKLLLLSNKQNSSSQTFLYLRIIRISHYIPQILLGYWIYRYIVPQIGYKYHFMTSLLVISISLSIICFTKIPLLILIFQFIITLAIAQVFYGLFALSVMWNYRAVNIPVTGIVGSAGILAIYICDGVFKTLQNNHAGIFNYDNSISSLMINPQIDALKNTYSDVWNVVIASMVGLSLLMILMFYFTIDKVLNNYKNINEANLTMKTLERKSLINKLEQRIVKKGE</sequence>
<feature type="transmembrane region" description="Helical" evidence="1">
    <location>
        <begin position="200"/>
        <end position="219"/>
    </location>
</feature>
<dbReference type="OrthoDB" id="387641at2"/>
<keyword evidence="1" id="KW-0812">Transmembrane</keyword>
<evidence type="ECO:0008006" key="4">
    <source>
        <dbReference type="Google" id="ProtNLM"/>
    </source>
</evidence>
<feature type="transmembrane region" description="Helical" evidence="1">
    <location>
        <begin position="103"/>
        <end position="126"/>
    </location>
</feature>
<dbReference type="KEGG" id="ssab:SSABA_v1c02260"/>
<gene>
    <name evidence="2" type="ORF">SSABA_v1c02260</name>
</gene>
<keyword evidence="1" id="KW-1133">Transmembrane helix</keyword>
<feature type="transmembrane region" description="Helical" evidence="1">
    <location>
        <begin position="243"/>
        <end position="268"/>
    </location>
</feature>
<evidence type="ECO:0000313" key="2">
    <source>
        <dbReference type="EMBL" id="AHI53638.1"/>
    </source>
</evidence>
<dbReference type="AlphaFoldDB" id="W6A916"/>
<feature type="transmembrane region" description="Helical" evidence="1">
    <location>
        <begin position="132"/>
        <end position="154"/>
    </location>
</feature>
<feature type="transmembrane region" description="Helical" evidence="1">
    <location>
        <begin position="6"/>
        <end position="26"/>
    </location>
</feature>
<dbReference type="InterPro" id="IPR050046">
    <property type="entry name" value="MSF_cation_mollicutes"/>
</dbReference>